<feature type="non-terminal residue" evidence="3">
    <location>
        <position position="1"/>
    </location>
</feature>
<dbReference type="CDD" id="cd00060">
    <property type="entry name" value="FHA"/>
    <property type="match status" value="1"/>
</dbReference>
<comment type="caution">
    <text evidence="3">The sequence shown here is derived from an EMBL/GenBank/DDBJ whole genome shotgun (WGS) entry which is preliminary data.</text>
</comment>
<dbReference type="Gene3D" id="2.30.29.30">
    <property type="entry name" value="Pleckstrin-homology domain (PH domain)/Phosphotyrosine-binding domain (PTB)"/>
    <property type="match status" value="2"/>
</dbReference>
<dbReference type="SMART" id="SM00240">
    <property type="entry name" value="FHA"/>
    <property type="match status" value="1"/>
</dbReference>
<evidence type="ECO:0000259" key="2">
    <source>
        <dbReference type="PROSITE" id="PS50006"/>
    </source>
</evidence>
<dbReference type="InterPro" id="IPR001849">
    <property type="entry name" value="PH_domain"/>
</dbReference>
<dbReference type="PROSITE" id="PS50003">
    <property type="entry name" value="PH_DOMAIN"/>
    <property type="match status" value="2"/>
</dbReference>
<feature type="domain" description="PH" evidence="1">
    <location>
        <begin position="1"/>
        <end position="124"/>
    </location>
</feature>
<dbReference type="InterPro" id="IPR000253">
    <property type="entry name" value="FHA_dom"/>
</dbReference>
<feature type="domain" description="FHA" evidence="2">
    <location>
        <begin position="345"/>
        <end position="395"/>
    </location>
</feature>
<dbReference type="Proteomes" id="UP001165060">
    <property type="component" value="Unassembled WGS sequence"/>
</dbReference>
<dbReference type="InterPro" id="IPR050923">
    <property type="entry name" value="Cell_Proc_Reg/RNA_Proc"/>
</dbReference>
<dbReference type="PANTHER" id="PTHR23308">
    <property type="entry name" value="NUCLEAR INHIBITOR OF PROTEIN PHOSPHATASE-1"/>
    <property type="match status" value="1"/>
</dbReference>
<dbReference type="Pfam" id="PF00498">
    <property type="entry name" value="FHA"/>
    <property type="match status" value="1"/>
</dbReference>
<dbReference type="EMBL" id="BRYB01002376">
    <property type="protein sequence ID" value="GMI43978.1"/>
    <property type="molecule type" value="Genomic_DNA"/>
</dbReference>
<dbReference type="InterPro" id="IPR011993">
    <property type="entry name" value="PH-like_dom_sf"/>
</dbReference>
<evidence type="ECO:0000313" key="3">
    <source>
        <dbReference type="EMBL" id="GMI43978.1"/>
    </source>
</evidence>
<dbReference type="InterPro" id="IPR008984">
    <property type="entry name" value="SMAD_FHA_dom_sf"/>
</dbReference>
<protein>
    <recommendedName>
        <fullName evidence="5">FHA domain-containing protein</fullName>
    </recommendedName>
</protein>
<dbReference type="SUPFAM" id="SSF49879">
    <property type="entry name" value="SMAD/FHA domain"/>
    <property type="match status" value="1"/>
</dbReference>
<sequence length="470" mass="52281">ASIFGNISVRSDSFEWKDRFAVLFGSKLYIYASESSTKPKQVISVAYAHLESFDEAALSDVIKASPELATTLRLQQQEHRIRLYHKDGVLTIKQQQDEAREDDNVDVHAEMNHHWMEVLSEMLKETLTEEDLQAKKMSEKALEKDIFDQVVQEFETSSYLIDNLVASGFVLEESDKSGRFLHPMKSDKKIKYGKIEVKVKENEDGTFNEEGRWEKMYFVLLPEHLFAFKHSKDKQAHGHLTTTKCAVQVLSEATILVTTPLRSLELRLAHEFEAFEWIRGIMKSSETNNCGSILQEMHARLNAKQQAALNEKPPIDDKHMHVQVHFVCKTQLVPVQAVALVHGKNVVGRDSSCRVPIKDANLSRSHCRIEITNDGRAKVVDCGSSNGVLLNGKKVVSQAGLTGGDVILLGSGTVLSIGEPDEAQLAAYRAKLEANSKSKSKEETRAPVSTSVVSVGSFGASDTGMGLIDV</sequence>
<feature type="domain" description="PH" evidence="1">
    <location>
        <begin position="200"/>
        <end position="286"/>
    </location>
</feature>
<evidence type="ECO:0000313" key="4">
    <source>
        <dbReference type="Proteomes" id="UP001165060"/>
    </source>
</evidence>
<dbReference type="Gene3D" id="2.60.200.20">
    <property type="match status" value="1"/>
</dbReference>
<evidence type="ECO:0000259" key="1">
    <source>
        <dbReference type="PROSITE" id="PS50003"/>
    </source>
</evidence>
<dbReference type="SMART" id="SM00233">
    <property type="entry name" value="PH"/>
    <property type="match status" value="2"/>
</dbReference>
<gene>
    <name evidence="3" type="ORF">TeGR_g9044</name>
</gene>
<name>A0ABQ6N9I8_9STRA</name>
<accession>A0ABQ6N9I8</accession>
<keyword evidence="4" id="KW-1185">Reference proteome</keyword>
<proteinExistence type="predicted"/>
<organism evidence="3 4">
    <name type="scientific">Tetraparma gracilis</name>
    <dbReference type="NCBI Taxonomy" id="2962635"/>
    <lineage>
        <taxon>Eukaryota</taxon>
        <taxon>Sar</taxon>
        <taxon>Stramenopiles</taxon>
        <taxon>Ochrophyta</taxon>
        <taxon>Bolidophyceae</taxon>
        <taxon>Parmales</taxon>
        <taxon>Triparmaceae</taxon>
        <taxon>Tetraparma</taxon>
    </lineage>
</organism>
<dbReference type="PROSITE" id="PS50006">
    <property type="entry name" value="FHA_DOMAIN"/>
    <property type="match status" value="1"/>
</dbReference>
<dbReference type="SUPFAM" id="SSF50729">
    <property type="entry name" value="PH domain-like"/>
    <property type="match status" value="2"/>
</dbReference>
<reference evidence="3 4" key="1">
    <citation type="journal article" date="2023" name="Commun. Biol.">
        <title>Genome analysis of Parmales, the sister group of diatoms, reveals the evolutionary specialization of diatoms from phago-mixotrophs to photoautotrophs.</title>
        <authorList>
            <person name="Ban H."/>
            <person name="Sato S."/>
            <person name="Yoshikawa S."/>
            <person name="Yamada K."/>
            <person name="Nakamura Y."/>
            <person name="Ichinomiya M."/>
            <person name="Sato N."/>
            <person name="Blanc-Mathieu R."/>
            <person name="Endo H."/>
            <person name="Kuwata A."/>
            <person name="Ogata H."/>
        </authorList>
    </citation>
    <scope>NUCLEOTIDE SEQUENCE [LARGE SCALE GENOMIC DNA]</scope>
</reference>
<evidence type="ECO:0008006" key="5">
    <source>
        <dbReference type="Google" id="ProtNLM"/>
    </source>
</evidence>